<dbReference type="EMBL" id="CM056793">
    <property type="protein sequence ID" value="KAJ8715152.1"/>
    <property type="molecule type" value="Genomic_DNA"/>
</dbReference>
<gene>
    <name evidence="1" type="ORF">PYW08_005133</name>
</gene>
<dbReference type="Proteomes" id="UP001231649">
    <property type="component" value="Chromosome 17"/>
</dbReference>
<reference evidence="1" key="1">
    <citation type="submission" date="2023-03" db="EMBL/GenBank/DDBJ databases">
        <title>Chromosome-level genomes of two armyworms, Mythimna separata and Mythimna loreyi, provide insights into the biosynthesis and reception of sex pheromones.</title>
        <authorList>
            <person name="Zhao H."/>
        </authorList>
    </citation>
    <scope>NUCLEOTIDE SEQUENCE</scope>
    <source>
        <strain evidence="1">BeijingLab</strain>
    </source>
</reference>
<evidence type="ECO:0000313" key="1">
    <source>
        <dbReference type="EMBL" id="KAJ8715152.1"/>
    </source>
</evidence>
<organism evidence="1 2">
    <name type="scientific">Mythimna loreyi</name>
    <dbReference type="NCBI Taxonomy" id="667449"/>
    <lineage>
        <taxon>Eukaryota</taxon>
        <taxon>Metazoa</taxon>
        <taxon>Ecdysozoa</taxon>
        <taxon>Arthropoda</taxon>
        <taxon>Hexapoda</taxon>
        <taxon>Insecta</taxon>
        <taxon>Pterygota</taxon>
        <taxon>Neoptera</taxon>
        <taxon>Endopterygota</taxon>
        <taxon>Lepidoptera</taxon>
        <taxon>Glossata</taxon>
        <taxon>Ditrysia</taxon>
        <taxon>Noctuoidea</taxon>
        <taxon>Noctuidae</taxon>
        <taxon>Noctuinae</taxon>
        <taxon>Hadenini</taxon>
        <taxon>Mythimna</taxon>
    </lineage>
</organism>
<accession>A0ACC2QGU4</accession>
<name>A0ACC2QGU4_9NEOP</name>
<keyword evidence="2" id="KW-1185">Reference proteome</keyword>
<sequence>MASKEWLLVEWISKSRKIPSYGVINVNTLGDSEIDLEPGSIISVPRQDGHFRKAKILLFSDNKKHLQEHKEIMDSQRQQILNVCMQTIKRIRSMEPLNAKPETSNRSLALVDAVNNTKSEVIGKIVCKNPINVSTPKPKFTPMNKNQHSTGKPVRGTHSSLPSRQNPAVIDVDSNSESEGVIGKIVHNKPNNASTPKAKFTPMNKNLHSTGKPVRGTHSPLPSRQSPAVMDVHSNSDSEEFIGKSVRNKPTSVSKSKPKFAPKIKHQITDKPIRGTSSPLPNSQSPAVMDVELDSDSEVVGESVRSKPTSVSKSKPKFILTNKNQHATDKPARVRHSTPLPNSQSPAEMDVELDSNTDSEIIGKSVRNQPTRFSKSKPKLTPKNENQHSTDKPVPGTDSQLPTLRALKIKEYLKQKSQTKKEEEYVEMEPAEVIALDIAVKYVYKQYIMLTSYLKSKGLISGSNGNKEATCIKLNKTNVAEVTSSTAKAEKKIQPKKPSVRRVLAETTNNELGNDADLVPIGNGNAKVPARLLKDIDWSSHSVATRLLLDAIFPRRVLATHSLTGKPSPAFKNRPAKERLNPKLIEDIVNTVSTKSGVSRNYVRSAITIKCADEAKLHRNRLKFEETRKRSRDENEENISPISLSGDENEFLPLKRTRKSARLNMLTV</sequence>
<comment type="caution">
    <text evidence="1">The sequence shown here is derived from an EMBL/GenBank/DDBJ whole genome shotgun (WGS) entry which is preliminary data.</text>
</comment>
<protein>
    <submittedName>
        <fullName evidence="1">Uncharacterized protein</fullName>
    </submittedName>
</protein>
<proteinExistence type="predicted"/>
<evidence type="ECO:0000313" key="2">
    <source>
        <dbReference type="Proteomes" id="UP001231649"/>
    </source>
</evidence>